<keyword evidence="10" id="KW-0812">Transmembrane</keyword>
<dbReference type="NCBIfam" id="TIGR02074">
    <property type="entry name" value="PBP_1a_fam"/>
    <property type="match status" value="1"/>
</dbReference>
<name>A0A484H7X2_9ZZZZ</name>
<dbReference type="GO" id="GO:0008955">
    <property type="term" value="F:peptidoglycan glycosyltransferase activity"/>
    <property type="evidence" value="ECO:0007669"/>
    <property type="project" value="UniProtKB-EC"/>
</dbReference>
<sequence length="828" mass="91457">MAKFWRILFSLLLLGACAIWGGLAYVLHEYGSDLPDSRQLADYEPPVTTRVYAGDGRLLSEYAMEKRVFMPLAALPLQVTQAFLSAEDKSFYQHSGLDFMGIIRAIVINLRHYGTHHKPMGASTITQQVAKNFLLTSELSLERKIKEAILASRIENMFLKDHILELYLNEIYLGFSSYGVAAAAIHYFHKSLEELSVAEAAFLAALPKAPNNYHPLRHPIAARERRDWVLDRMAEDGHITAEESVRAQSEPLIVPNRAATEVGRSNDHLAEEVRRLLRERYGEYTLYKGGLHVRTTLDPEWQMLAEQTLRSGLIKYDRRHGWRGSLSRIQVETGWIRRLYKVRRPIGLPAEWALAVVLALDTTRAAIGLLDGRTGVVPLSELTWARPWQAEQTLGPPIQTVGDVLGIGDIVAVEALWSTIGYDNPVKTIYSLCQVPQVEGALVALDPHTGRILAMVGGFSYSRSEFNRATQALRQPGSAFKPFVYLAALDNGYTPSQIVLDAPFVVAQGLTLPKWKPQNYDGGYLGPMTLRLGIEQSRNLVTARLAQAIGMPIIADYARRFGIADRLPQGLAMSLGAAETTVLRLTGAYAMLVNGGKQIQPTFIDRIQNRSGHTIYRHDHRLCTNCRARYWNIQPMPVVPDTRTQVTDPLSAYQMVSLLQGAVQYGTGRNVAAVGRPLAGKTGTSNDNMDAWFVGFSPDLVVGVFVGFDEPRSLGLRETGSSVAAPIFRDFMQAALAGRLATDFRMPAGIRLVRVSHATGIPAPVDNQDVIVEAFKPGTVPESRGHTTVLSMEEIRLLEPLGDSGNIALPPAPDTDSLLFLPETGNLH</sequence>
<keyword evidence="14" id="KW-0573">Peptidoglycan synthesis</keyword>
<dbReference type="InterPro" id="IPR050396">
    <property type="entry name" value="Glycosyltr_51/Transpeptidase"/>
</dbReference>
<organism evidence="26">
    <name type="scientific">invertebrate metagenome</name>
    <dbReference type="NCBI Taxonomy" id="1711999"/>
    <lineage>
        <taxon>unclassified sequences</taxon>
        <taxon>metagenomes</taxon>
        <taxon>organismal metagenomes</taxon>
    </lineage>
</organism>
<evidence type="ECO:0000256" key="2">
    <source>
        <dbReference type="ARBA" id="ARBA00012448"/>
    </source>
</evidence>
<dbReference type="GO" id="GO:0071555">
    <property type="term" value="P:cell wall organization"/>
    <property type="evidence" value="ECO:0007669"/>
    <property type="project" value="UniProtKB-KW"/>
</dbReference>
<dbReference type="GO" id="GO:0005886">
    <property type="term" value="C:plasma membrane"/>
    <property type="evidence" value="ECO:0007669"/>
    <property type="project" value="UniProtKB-SubCell"/>
</dbReference>
<dbReference type="InterPro" id="IPR001264">
    <property type="entry name" value="Glyco_trans_51"/>
</dbReference>
<dbReference type="SUPFAM" id="SSF53955">
    <property type="entry name" value="Lysozyme-like"/>
    <property type="match status" value="1"/>
</dbReference>
<keyword evidence="15" id="KW-1133">Transmembrane helix</keyword>
<proteinExistence type="predicted"/>
<evidence type="ECO:0000256" key="19">
    <source>
        <dbReference type="ARBA" id="ARBA00023316"/>
    </source>
</evidence>
<protein>
    <recommendedName>
        <fullName evidence="3">Penicillin-binding protein 1A</fullName>
        <ecNumber evidence="21">2.4.99.28</ecNumber>
        <ecNumber evidence="2">3.4.16.4</ecNumber>
    </recommendedName>
</protein>
<dbReference type="PROSITE" id="PS51257">
    <property type="entry name" value="PROKAR_LIPOPROTEIN"/>
    <property type="match status" value="1"/>
</dbReference>
<keyword evidence="5" id="KW-0997">Cell inner membrane</keyword>
<dbReference type="GO" id="GO:0030288">
    <property type="term" value="C:outer membrane-bounded periplasmic space"/>
    <property type="evidence" value="ECO:0007669"/>
    <property type="project" value="TreeGrafter"/>
</dbReference>
<comment type="catalytic activity">
    <reaction evidence="20">
        <text>Preferential cleavage: (Ac)2-L-Lys-D-Ala-|-D-Ala. Also transpeptidation of peptidyl-alanyl moieties that are N-acyl substituents of D-alanine.</text>
        <dbReference type="EC" id="3.4.16.4"/>
    </reaction>
</comment>
<keyword evidence="4" id="KW-1003">Cell membrane</keyword>
<keyword evidence="12" id="KW-0133">Cell shape</keyword>
<evidence type="ECO:0000256" key="5">
    <source>
        <dbReference type="ARBA" id="ARBA00022519"/>
    </source>
</evidence>
<evidence type="ECO:0000256" key="11">
    <source>
        <dbReference type="ARBA" id="ARBA00022801"/>
    </source>
</evidence>
<evidence type="ECO:0000259" key="23">
    <source>
        <dbReference type="Pfam" id="PF00905"/>
    </source>
</evidence>
<evidence type="ECO:0000256" key="21">
    <source>
        <dbReference type="ARBA" id="ARBA00044770"/>
    </source>
</evidence>
<dbReference type="AlphaFoldDB" id="A0A484H7X2"/>
<keyword evidence="7" id="KW-0645">Protease</keyword>
<dbReference type="EC" id="2.4.99.28" evidence="21"/>
<evidence type="ECO:0000256" key="4">
    <source>
        <dbReference type="ARBA" id="ARBA00022475"/>
    </source>
</evidence>
<dbReference type="InterPro" id="IPR036950">
    <property type="entry name" value="PBP_transglycosylase"/>
</dbReference>
<dbReference type="SUPFAM" id="SSF56601">
    <property type="entry name" value="beta-lactamase/transpeptidase-like"/>
    <property type="match status" value="1"/>
</dbReference>
<keyword evidence="6" id="KW-0121">Carboxypeptidase</keyword>
<dbReference type="PANTHER" id="PTHR32282:SF27">
    <property type="entry name" value="PENICILLIN-BINDING PROTEIN 1A"/>
    <property type="match status" value="1"/>
</dbReference>
<keyword evidence="16" id="KW-0472">Membrane</keyword>
<evidence type="ECO:0000256" key="14">
    <source>
        <dbReference type="ARBA" id="ARBA00022984"/>
    </source>
</evidence>
<evidence type="ECO:0000256" key="8">
    <source>
        <dbReference type="ARBA" id="ARBA00022676"/>
    </source>
</evidence>
<dbReference type="Gene3D" id="3.40.710.10">
    <property type="entry name" value="DD-peptidase/beta-lactamase superfamily"/>
    <property type="match status" value="2"/>
</dbReference>
<dbReference type="Pfam" id="PF00912">
    <property type="entry name" value="Transgly"/>
    <property type="match status" value="1"/>
</dbReference>
<dbReference type="GO" id="GO:0008658">
    <property type="term" value="F:penicillin binding"/>
    <property type="evidence" value="ECO:0007669"/>
    <property type="project" value="InterPro"/>
</dbReference>
<keyword evidence="17" id="KW-0046">Antibiotic resistance</keyword>
<dbReference type="EC" id="3.4.16.4" evidence="2"/>
<evidence type="ECO:0000256" key="9">
    <source>
        <dbReference type="ARBA" id="ARBA00022679"/>
    </source>
</evidence>
<evidence type="ECO:0000256" key="18">
    <source>
        <dbReference type="ARBA" id="ARBA00023268"/>
    </source>
</evidence>
<evidence type="ECO:0000256" key="3">
    <source>
        <dbReference type="ARBA" id="ARBA00018638"/>
    </source>
</evidence>
<dbReference type="InterPro" id="IPR031376">
    <property type="entry name" value="PCB_OB"/>
</dbReference>
<dbReference type="GO" id="GO:0009252">
    <property type="term" value="P:peptidoglycan biosynthetic process"/>
    <property type="evidence" value="ECO:0007669"/>
    <property type="project" value="UniProtKB-KW"/>
</dbReference>
<dbReference type="EMBL" id="LR026963">
    <property type="protein sequence ID" value="VBB69661.1"/>
    <property type="molecule type" value="Genomic_DNA"/>
</dbReference>
<dbReference type="InterPro" id="IPR012340">
    <property type="entry name" value="NA-bd_OB-fold"/>
</dbReference>
<dbReference type="GO" id="GO:0046677">
    <property type="term" value="P:response to antibiotic"/>
    <property type="evidence" value="ECO:0007669"/>
    <property type="project" value="UniProtKB-KW"/>
</dbReference>
<evidence type="ECO:0000256" key="20">
    <source>
        <dbReference type="ARBA" id="ARBA00034000"/>
    </source>
</evidence>
<keyword evidence="9 26" id="KW-0808">Transferase</keyword>
<dbReference type="GO" id="GO:0009002">
    <property type="term" value="F:serine-type D-Ala-D-Ala carboxypeptidase activity"/>
    <property type="evidence" value="ECO:0007669"/>
    <property type="project" value="UniProtKB-EC"/>
</dbReference>
<dbReference type="Gene3D" id="2.40.50.140">
    <property type="entry name" value="Nucleic acid-binding proteins"/>
    <property type="match status" value="1"/>
</dbReference>
<evidence type="ECO:0000259" key="25">
    <source>
        <dbReference type="Pfam" id="PF17092"/>
    </source>
</evidence>
<reference evidence="26" key="1">
    <citation type="submission" date="2018-10" db="EMBL/GenBank/DDBJ databases">
        <authorList>
            <person name="Gruber-Vodicka H."/>
            <person name="Jaeckle O."/>
        </authorList>
    </citation>
    <scope>NUCLEOTIDE SEQUENCE</scope>
</reference>
<evidence type="ECO:0000259" key="24">
    <source>
        <dbReference type="Pfam" id="PF00912"/>
    </source>
</evidence>
<evidence type="ECO:0000256" key="15">
    <source>
        <dbReference type="ARBA" id="ARBA00022989"/>
    </source>
</evidence>
<evidence type="ECO:0000256" key="16">
    <source>
        <dbReference type="ARBA" id="ARBA00023136"/>
    </source>
</evidence>
<accession>A0A484H7X2</accession>
<evidence type="ECO:0000256" key="7">
    <source>
        <dbReference type="ARBA" id="ARBA00022670"/>
    </source>
</evidence>
<keyword evidence="13" id="KW-0735">Signal-anchor</keyword>
<dbReference type="InterPro" id="IPR023346">
    <property type="entry name" value="Lysozyme-like_dom_sf"/>
</dbReference>
<keyword evidence="19" id="KW-0961">Cell wall biogenesis/degradation</keyword>
<dbReference type="PANTHER" id="PTHR32282">
    <property type="entry name" value="BINDING PROTEIN TRANSPEPTIDASE, PUTATIVE-RELATED"/>
    <property type="match status" value="1"/>
</dbReference>
<evidence type="ECO:0000256" key="6">
    <source>
        <dbReference type="ARBA" id="ARBA00022645"/>
    </source>
</evidence>
<evidence type="ECO:0000256" key="13">
    <source>
        <dbReference type="ARBA" id="ARBA00022968"/>
    </source>
</evidence>
<dbReference type="GO" id="GO:0008360">
    <property type="term" value="P:regulation of cell shape"/>
    <property type="evidence" value="ECO:0007669"/>
    <property type="project" value="UniProtKB-KW"/>
</dbReference>
<dbReference type="Pfam" id="PF17092">
    <property type="entry name" value="PCB_OB"/>
    <property type="match status" value="1"/>
</dbReference>
<gene>
    <name evidence="26" type="ORF">RIEGSTA812A_PEG_1134</name>
</gene>
<dbReference type="InterPro" id="IPR012338">
    <property type="entry name" value="Beta-lactam/transpept-like"/>
</dbReference>
<dbReference type="FunFam" id="1.10.3810.10:FF:000003">
    <property type="entry name" value="Penicillin-binding protein 1a"/>
    <property type="match status" value="1"/>
</dbReference>
<feature type="domain" description="Glycosyl transferase family 51" evidence="24">
    <location>
        <begin position="56"/>
        <end position="233"/>
    </location>
</feature>
<feature type="domain" description="Penicillin-binding protein OB-like" evidence="25">
    <location>
        <begin position="322"/>
        <end position="438"/>
    </location>
</feature>
<dbReference type="Pfam" id="PF00905">
    <property type="entry name" value="Transpeptidase"/>
    <property type="match status" value="1"/>
</dbReference>
<evidence type="ECO:0000256" key="1">
    <source>
        <dbReference type="ARBA" id="ARBA00004249"/>
    </source>
</evidence>
<keyword evidence="18" id="KW-0511">Multifunctional enzyme</keyword>
<keyword evidence="8 26" id="KW-0328">Glycosyltransferase</keyword>
<evidence type="ECO:0000256" key="12">
    <source>
        <dbReference type="ARBA" id="ARBA00022960"/>
    </source>
</evidence>
<feature type="domain" description="Penicillin-binding protein transpeptidase" evidence="23">
    <location>
        <begin position="440"/>
        <end position="733"/>
    </location>
</feature>
<evidence type="ECO:0000256" key="22">
    <source>
        <dbReference type="ARBA" id="ARBA00049902"/>
    </source>
</evidence>
<comment type="catalytic activity">
    <reaction evidence="22">
        <text>[GlcNAc-(1-&gt;4)-Mur2Ac(oyl-L-Ala-gamma-D-Glu-L-Lys-D-Ala-D-Ala)](n)-di-trans,octa-cis-undecaprenyl diphosphate + beta-D-GlcNAc-(1-&gt;4)-Mur2Ac(oyl-L-Ala-gamma-D-Glu-L-Lys-D-Ala-D-Ala)-di-trans,octa-cis-undecaprenyl diphosphate = [GlcNAc-(1-&gt;4)-Mur2Ac(oyl-L-Ala-gamma-D-Glu-L-Lys-D-Ala-D-Ala)](n+1)-di-trans,octa-cis-undecaprenyl diphosphate + di-trans,octa-cis-undecaprenyl diphosphate + H(+)</text>
        <dbReference type="Rhea" id="RHEA:23708"/>
        <dbReference type="Rhea" id="RHEA-COMP:9602"/>
        <dbReference type="Rhea" id="RHEA-COMP:9603"/>
        <dbReference type="ChEBI" id="CHEBI:15378"/>
        <dbReference type="ChEBI" id="CHEBI:58405"/>
        <dbReference type="ChEBI" id="CHEBI:60033"/>
        <dbReference type="ChEBI" id="CHEBI:78435"/>
        <dbReference type="EC" id="2.4.99.28"/>
    </reaction>
</comment>
<evidence type="ECO:0000313" key="26">
    <source>
        <dbReference type="EMBL" id="VBB69661.1"/>
    </source>
</evidence>
<evidence type="ECO:0000256" key="17">
    <source>
        <dbReference type="ARBA" id="ARBA00023251"/>
    </source>
</evidence>
<evidence type="ECO:0000256" key="10">
    <source>
        <dbReference type="ARBA" id="ARBA00022692"/>
    </source>
</evidence>
<dbReference type="InterPro" id="IPR001460">
    <property type="entry name" value="PCN-bd_Tpept"/>
</dbReference>
<dbReference type="GO" id="GO:0006508">
    <property type="term" value="P:proteolysis"/>
    <property type="evidence" value="ECO:0007669"/>
    <property type="project" value="UniProtKB-KW"/>
</dbReference>
<keyword evidence="11" id="KW-0378">Hydrolase</keyword>
<comment type="subcellular location">
    <subcellularLocation>
        <location evidence="1">Cell inner membrane</location>
        <topology evidence="1">Single-pass type II membrane protein</topology>
    </subcellularLocation>
</comment>
<dbReference type="Gene3D" id="1.10.3810.10">
    <property type="entry name" value="Biosynthetic peptidoglycan transglycosylase-like"/>
    <property type="match status" value="1"/>
</dbReference>